<dbReference type="SUPFAM" id="SSF52833">
    <property type="entry name" value="Thioredoxin-like"/>
    <property type="match status" value="2"/>
</dbReference>
<dbReference type="PANTHER" id="PTHR46426:SF1">
    <property type="entry name" value="PROTEIN DISULFIDE-ISOMERASE TMX3"/>
    <property type="match status" value="1"/>
</dbReference>
<gene>
    <name evidence="8" type="ORF">PFJ87_02g01030</name>
</gene>
<evidence type="ECO:0000256" key="1">
    <source>
        <dbReference type="ARBA" id="ARBA00004389"/>
    </source>
</evidence>
<feature type="transmembrane region" description="Helical" evidence="6">
    <location>
        <begin position="502"/>
        <end position="520"/>
    </location>
</feature>
<evidence type="ECO:0000256" key="2">
    <source>
        <dbReference type="ARBA" id="ARBA00022692"/>
    </source>
</evidence>
<reference evidence="8 9" key="1">
    <citation type="submission" date="2023-02" db="EMBL/GenBank/DDBJ databases">
        <title>Encephalitozoon hellem ATCC 50451 complete genome.</title>
        <authorList>
            <person name="Mascarenhas dos Santos A.C."/>
            <person name="Julian A.T."/>
            <person name="Pombert J.-F."/>
        </authorList>
    </citation>
    <scope>NUCLEOTIDE SEQUENCE [LARGE SCALE GENOMIC DNA]</scope>
    <source>
        <strain evidence="8 9">ATCC 50451</strain>
    </source>
</reference>
<dbReference type="Gene3D" id="3.40.30.10">
    <property type="entry name" value="Glutaredoxin"/>
    <property type="match status" value="2"/>
</dbReference>
<comment type="function">
    <text evidence="5">Probable disulfide isomerase, which participates in the folding of proteins containing disulfide bonds. May act as a dithiol oxidase. Acts as a regulator of endoplasmic reticulum-mitochondria contact sites via its ability to regulate redox signals.</text>
</comment>
<keyword evidence="4 6" id="KW-0472">Membrane</keyword>
<feature type="domain" description="Thioredoxin" evidence="7">
    <location>
        <begin position="54"/>
        <end position="137"/>
    </location>
</feature>
<keyword evidence="9" id="KW-1185">Reference proteome</keyword>
<evidence type="ECO:0000313" key="9">
    <source>
        <dbReference type="Proteomes" id="UP001217963"/>
    </source>
</evidence>
<dbReference type="Pfam" id="PF00085">
    <property type="entry name" value="Thioredoxin"/>
    <property type="match status" value="1"/>
</dbReference>
<dbReference type="EMBL" id="CP119063">
    <property type="protein sequence ID" value="WEL38065.1"/>
    <property type="molecule type" value="Genomic_DNA"/>
</dbReference>
<name>A0ABY8CLA0_ENCHE</name>
<evidence type="ECO:0000313" key="8">
    <source>
        <dbReference type="EMBL" id="WEL38065.1"/>
    </source>
</evidence>
<dbReference type="Proteomes" id="UP001217963">
    <property type="component" value="Chromosome II"/>
</dbReference>
<dbReference type="CDD" id="cd02961">
    <property type="entry name" value="PDI_a_family"/>
    <property type="match status" value="1"/>
</dbReference>
<dbReference type="InterPro" id="IPR017937">
    <property type="entry name" value="Thioredoxin_CS"/>
</dbReference>
<keyword evidence="2 6" id="KW-0812">Transmembrane</keyword>
<dbReference type="InterPro" id="IPR052250">
    <property type="entry name" value="PDI_TMX3"/>
</dbReference>
<proteinExistence type="predicted"/>
<protein>
    <submittedName>
        <fullName evidence="8">Thioredoxin</fullName>
    </submittedName>
</protein>
<dbReference type="PROSITE" id="PS00194">
    <property type="entry name" value="THIOREDOXIN_1"/>
    <property type="match status" value="1"/>
</dbReference>
<evidence type="ECO:0000259" key="7">
    <source>
        <dbReference type="Pfam" id="PF00085"/>
    </source>
</evidence>
<keyword evidence="3 6" id="KW-1133">Transmembrane helix</keyword>
<evidence type="ECO:0000256" key="5">
    <source>
        <dbReference type="ARBA" id="ARBA00045246"/>
    </source>
</evidence>
<feature type="transmembrane region" description="Helical" evidence="6">
    <location>
        <begin position="18"/>
        <end position="39"/>
    </location>
</feature>
<evidence type="ECO:0000256" key="3">
    <source>
        <dbReference type="ARBA" id="ARBA00022989"/>
    </source>
</evidence>
<sequence length="530" mass="60895">MILWTCIRAVVKRCFRMFILFGIKVRYIINNMMLLVYLLGCLAEIMEQCEPINEGYVLTKYFTQWCPACQGIAPIIEEISNKIDRHQANLKIRSTDCDKCSCPNIKAYPTLELSKDGEVLERLEGGQDYNAIVEFIMKHTGIERSVFDGHREQKEAAVRKLTRNDFLSGFDGPHVVLFYSREDDKYREIFKELAKIYDGKLNIGEIDSAESAEFVNRYDIRSYPSISGIFNGLVVPFIEKEKEPSVLSLIEFCDKLIEPSFSSLSLDKFNELASNLEPGEPIYVVFHKNVALANAYFQRMAHMYKFRARIYRSDDQALFEKASIFPKALGSGSDSSTSPNHADAVILSVYKNGIFYRYTDTFGDEAKITDWIFHTHYKYLTRVDNHNFYSIFHGLKPVMILLTRGEEFVGKMNEFSADRHLGVPYTDMIFATMEIDEYPLFIPTLLPKLSTPALIVFEPWANLFRHKKVKLTEDNFISAAMDTYTLYQKNSLPLYPPKSRSLLRYCVFGGLALAIGLYCSSKTSFAKKNK</sequence>
<evidence type="ECO:0000256" key="6">
    <source>
        <dbReference type="SAM" id="Phobius"/>
    </source>
</evidence>
<dbReference type="InterPro" id="IPR013766">
    <property type="entry name" value="Thioredoxin_domain"/>
</dbReference>
<accession>A0ABY8CLA0</accession>
<comment type="subcellular location">
    <subcellularLocation>
        <location evidence="1">Endoplasmic reticulum membrane</location>
        <topology evidence="1">Single-pass membrane protein</topology>
    </subcellularLocation>
</comment>
<dbReference type="InterPro" id="IPR036249">
    <property type="entry name" value="Thioredoxin-like_sf"/>
</dbReference>
<organism evidence="8 9">
    <name type="scientific">Encephalitozoon hellem</name>
    <name type="common">Microsporidian parasite</name>
    <dbReference type="NCBI Taxonomy" id="27973"/>
    <lineage>
        <taxon>Eukaryota</taxon>
        <taxon>Fungi</taxon>
        <taxon>Fungi incertae sedis</taxon>
        <taxon>Microsporidia</taxon>
        <taxon>Unikaryonidae</taxon>
        <taxon>Encephalitozoon</taxon>
    </lineage>
</organism>
<evidence type="ECO:0000256" key="4">
    <source>
        <dbReference type="ARBA" id="ARBA00023136"/>
    </source>
</evidence>
<dbReference type="PANTHER" id="PTHR46426">
    <property type="entry name" value="PROTEIN DISULFIDE-ISOMERASE TMX3"/>
    <property type="match status" value="1"/>
</dbReference>